<dbReference type="InterPro" id="IPR015421">
    <property type="entry name" value="PyrdxlP-dep_Trfase_major"/>
</dbReference>
<keyword evidence="6 13" id="KW-0028">Amino-acid biosynthesis</keyword>
<dbReference type="Gene3D" id="3.90.1150.10">
    <property type="entry name" value="Aspartate Aminotransferase, domain 1"/>
    <property type="match status" value="1"/>
</dbReference>
<dbReference type="GO" id="GO:0004648">
    <property type="term" value="F:O-phospho-L-serine:2-oxoglutarate aminotransferase activity"/>
    <property type="evidence" value="ECO:0007669"/>
    <property type="project" value="UniProtKB-UniRule"/>
</dbReference>
<dbReference type="GO" id="GO:0008615">
    <property type="term" value="P:pyridoxine biosynthetic process"/>
    <property type="evidence" value="ECO:0007669"/>
    <property type="project" value="UniProtKB-UniRule"/>
</dbReference>
<dbReference type="Proteomes" id="UP000181951">
    <property type="component" value="Unassembled WGS sequence"/>
</dbReference>
<dbReference type="Pfam" id="PF00266">
    <property type="entry name" value="Aminotran_5"/>
    <property type="match status" value="1"/>
</dbReference>
<dbReference type="PIRSF" id="PIRSF000525">
    <property type="entry name" value="SerC"/>
    <property type="match status" value="1"/>
</dbReference>
<keyword evidence="10 13" id="KW-0718">Serine biosynthesis</keyword>
<organism evidence="15 16">
    <name type="scientific">Actinacidiphila rubida</name>
    <dbReference type="NCBI Taxonomy" id="310780"/>
    <lineage>
        <taxon>Bacteria</taxon>
        <taxon>Bacillati</taxon>
        <taxon>Actinomycetota</taxon>
        <taxon>Actinomycetes</taxon>
        <taxon>Kitasatosporales</taxon>
        <taxon>Streptomycetaceae</taxon>
        <taxon>Actinacidiphila</taxon>
    </lineage>
</organism>
<comment type="catalytic activity">
    <reaction evidence="11 13">
        <text>4-(phosphooxy)-L-threonine + 2-oxoglutarate = (R)-3-hydroxy-2-oxo-4-phosphooxybutanoate + L-glutamate</text>
        <dbReference type="Rhea" id="RHEA:16573"/>
        <dbReference type="ChEBI" id="CHEBI:16810"/>
        <dbReference type="ChEBI" id="CHEBI:29985"/>
        <dbReference type="ChEBI" id="CHEBI:58452"/>
        <dbReference type="ChEBI" id="CHEBI:58538"/>
        <dbReference type="EC" id="2.6.1.52"/>
    </reaction>
</comment>
<keyword evidence="9 13" id="KW-0664">Pyridoxine biosynthesis</keyword>
<comment type="caution">
    <text evidence="13">Lacks conserved residue(s) required for the propagation of feature annotation.</text>
</comment>
<evidence type="ECO:0000313" key="15">
    <source>
        <dbReference type="EMBL" id="SEN07332.1"/>
    </source>
</evidence>
<evidence type="ECO:0000256" key="1">
    <source>
        <dbReference type="ARBA" id="ARBA00003483"/>
    </source>
</evidence>
<dbReference type="EC" id="2.6.1.52" evidence="13"/>
<feature type="binding site" evidence="13">
    <location>
        <position position="193"/>
    </location>
    <ligand>
        <name>pyridoxal 5'-phosphate</name>
        <dbReference type="ChEBI" id="CHEBI:597326"/>
    </ligand>
</feature>
<evidence type="ECO:0000256" key="7">
    <source>
        <dbReference type="ARBA" id="ARBA00022679"/>
    </source>
</evidence>
<dbReference type="PANTHER" id="PTHR21152:SF40">
    <property type="entry name" value="ALANINE--GLYOXYLATE AMINOTRANSFERASE"/>
    <property type="match status" value="1"/>
</dbReference>
<comment type="subunit">
    <text evidence="13">Homodimer.</text>
</comment>
<dbReference type="GO" id="GO:0008453">
    <property type="term" value="F:alanine-glyoxylate transaminase activity"/>
    <property type="evidence" value="ECO:0007669"/>
    <property type="project" value="TreeGrafter"/>
</dbReference>
<keyword evidence="4 13" id="KW-0963">Cytoplasm</keyword>
<protein>
    <recommendedName>
        <fullName evidence="13">Phosphoserine aminotransferase</fullName>
        <ecNumber evidence="13">2.6.1.52</ecNumber>
    </recommendedName>
    <alternativeName>
        <fullName evidence="13">Phosphohydroxythreonine aminotransferase</fullName>
        <shortName evidence="13">PSAT</shortName>
    </alternativeName>
</protein>
<dbReference type="GO" id="GO:0006564">
    <property type="term" value="P:L-serine biosynthetic process"/>
    <property type="evidence" value="ECO:0007669"/>
    <property type="project" value="UniProtKB-UniRule"/>
</dbReference>
<dbReference type="Gene3D" id="3.40.640.10">
    <property type="entry name" value="Type I PLP-dependent aspartate aminotransferase-like (Major domain)"/>
    <property type="match status" value="1"/>
</dbReference>
<dbReference type="InterPro" id="IPR015424">
    <property type="entry name" value="PyrdxlP-dep_Trfase"/>
</dbReference>
<dbReference type="GO" id="GO:0004760">
    <property type="term" value="F:L-serine-pyruvate transaminase activity"/>
    <property type="evidence" value="ECO:0007669"/>
    <property type="project" value="TreeGrafter"/>
</dbReference>
<comment type="catalytic activity">
    <reaction evidence="12 13">
        <text>O-phospho-L-serine + 2-oxoglutarate = 3-phosphooxypyruvate + L-glutamate</text>
        <dbReference type="Rhea" id="RHEA:14329"/>
        <dbReference type="ChEBI" id="CHEBI:16810"/>
        <dbReference type="ChEBI" id="CHEBI:18110"/>
        <dbReference type="ChEBI" id="CHEBI:29985"/>
        <dbReference type="ChEBI" id="CHEBI:57524"/>
        <dbReference type="EC" id="2.6.1.52"/>
    </reaction>
</comment>
<dbReference type="HAMAP" id="MF_00160">
    <property type="entry name" value="SerC_aminotrans_5"/>
    <property type="match status" value="1"/>
</dbReference>
<evidence type="ECO:0000256" key="3">
    <source>
        <dbReference type="ARBA" id="ARBA00006904"/>
    </source>
</evidence>
<proteinExistence type="inferred from homology"/>
<evidence type="ECO:0000256" key="2">
    <source>
        <dbReference type="ARBA" id="ARBA00005099"/>
    </source>
</evidence>
<dbReference type="SUPFAM" id="SSF53383">
    <property type="entry name" value="PLP-dependent transferases"/>
    <property type="match status" value="1"/>
</dbReference>
<keyword evidence="7 13" id="KW-0808">Transferase</keyword>
<feature type="modified residue" description="N6-(pyridoxal phosphate)lysine" evidence="13">
    <location>
        <position position="217"/>
    </location>
</feature>
<dbReference type="STRING" id="310780.SAMN05216267_1001141"/>
<feature type="binding site" evidence="13">
    <location>
        <begin position="268"/>
        <end position="269"/>
    </location>
    <ligand>
        <name>pyridoxal 5'-phosphate</name>
        <dbReference type="ChEBI" id="CHEBI:597326"/>
    </ligand>
</feature>
<feature type="binding site" evidence="13">
    <location>
        <position position="170"/>
    </location>
    <ligand>
        <name>pyridoxal 5'-phosphate</name>
        <dbReference type="ChEBI" id="CHEBI:597326"/>
    </ligand>
</feature>
<feature type="domain" description="Aminotransferase class V" evidence="14">
    <location>
        <begin position="54"/>
        <end position="352"/>
    </location>
</feature>
<evidence type="ECO:0000256" key="6">
    <source>
        <dbReference type="ARBA" id="ARBA00022605"/>
    </source>
</evidence>
<dbReference type="InterPro" id="IPR006272">
    <property type="entry name" value="Pser_aminoTfrase_mycobac"/>
</dbReference>
<evidence type="ECO:0000256" key="10">
    <source>
        <dbReference type="ARBA" id="ARBA00023299"/>
    </source>
</evidence>
<dbReference type="GO" id="GO:0005737">
    <property type="term" value="C:cytoplasm"/>
    <property type="evidence" value="ECO:0007669"/>
    <property type="project" value="UniProtKB-SubCell"/>
</dbReference>
<evidence type="ECO:0000256" key="9">
    <source>
        <dbReference type="ARBA" id="ARBA00023096"/>
    </source>
</evidence>
<evidence type="ECO:0000256" key="5">
    <source>
        <dbReference type="ARBA" id="ARBA00022576"/>
    </source>
</evidence>
<comment type="cofactor">
    <cofactor evidence="13">
        <name>pyridoxal 5'-phosphate</name>
        <dbReference type="ChEBI" id="CHEBI:597326"/>
    </cofactor>
    <text evidence="13">Binds 1 pyridoxal phosphate per subunit.</text>
</comment>
<feature type="binding site" evidence="13">
    <location>
        <position position="216"/>
    </location>
    <ligand>
        <name>pyridoxal 5'-phosphate</name>
        <dbReference type="ChEBI" id="CHEBI:597326"/>
    </ligand>
</feature>
<evidence type="ECO:0000256" key="13">
    <source>
        <dbReference type="HAMAP-Rule" id="MF_00160"/>
    </source>
</evidence>
<evidence type="ECO:0000256" key="8">
    <source>
        <dbReference type="ARBA" id="ARBA00022898"/>
    </source>
</evidence>
<dbReference type="InterPro" id="IPR022278">
    <property type="entry name" value="Pser_aminoTfrase"/>
</dbReference>
<accession>A0A1H8DJ10</accession>
<dbReference type="GO" id="GO:0019265">
    <property type="term" value="P:glycine biosynthetic process, by transamination of glyoxylate"/>
    <property type="evidence" value="ECO:0007669"/>
    <property type="project" value="TreeGrafter"/>
</dbReference>
<evidence type="ECO:0000256" key="4">
    <source>
        <dbReference type="ARBA" id="ARBA00022490"/>
    </source>
</evidence>
<keyword evidence="5 13" id="KW-0032">Aminotransferase</keyword>
<comment type="similarity">
    <text evidence="3 13">Belongs to the class-V pyridoxal-phosphate-dependent aminotransferase family. SerC subfamily.</text>
</comment>
<name>A0A1H8DJ10_9ACTN</name>
<keyword evidence="8 13" id="KW-0663">Pyridoxal phosphate</keyword>
<comment type="pathway">
    <text evidence="2 13">Amino-acid biosynthesis; L-serine biosynthesis; L-serine from 3-phospho-D-glycerate: step 2/3.</text>
</comment>
<dbReference type="GO" id="GO:0030170">
    <property type="term" value="F:pyridoxal phosphate binding"/>
    <property type="evidence" value="ECO:0007669"/>
    <property type="project" value="UniProtKB-UniRule"/>
</dbReference>
<feature type="binding site" evidence="13">
    <location>
        <position position="66"/>
    </location>
    <ligand>
        <name>L-glutamate</name>
        <dbReference type="ChEBI" id="CHEBI:29985"/>
    </ligand>
</feature>
<evidence type="ECO:0000256" key="12">
    <source>
        <dbReference type="ARBA" id="ARBA00049007"/>
    </source>
</evidence>
<comment type="function">
    <text evidence="1 13">Catalyzes the reversible conversion of 3-phosphohydroxypyruvate to phosphoserine and of 3-hydroxy-2-oxo-4-phosphonooxybutanoate to phosphohydroxythreonine.</text>
</comment>
<feature type="binding site" evidence="13">
    <location>
        <position position="124"/>
    </location>
    <ligand>
        <name>pyridoxal 5'-phosphate</name>
        <dbReference type="ChEBI" id="CHEBI:597326"/>
    </ligand>
</feature>
<evidence type="ECO:0000259" key="14">
    <source>
        <dbReference type="Pfam" id="PF00266"/>
    </source>
</evidence>
<dbReference type="InterPro" id="IPR015422">
    <property type="entry name" value="PyrdxlP-dep_Trfase_small"/>
</dbReference>
<reference evidence="15 16" key="1">
    <citation type="submission" date="2016-10" db="EMBL/GenBank/DDBJ databases">
        <authorList>
            <person name="de Groot N.N."/>
        </authorList>
    </citation>
    <scope>NUCLEOTIDE SEQUENCE [LARGE SCALE GENOMIC DNA]</scope>
    <source>
        <strain evidence="15 16">CGMCC 4.2026</strain>
    </source>
</reference>
<dbReference type="UniPathway" id="UPA00244">
    <property type="reaction ID" value="UER00311"/>
</dbReference>
<comment type="pathway">
    <text evidence="13">Cofactor biosynthesis; pyridoxine 5'-phosphate biosynthesis; pyridoxine 5'-phosphate from D-erythrose 4-phosphate: step 3/5.</text>
</comment>
<sequence length="393" mass="41723">MGRLIRWNAVRNRPITHYAAGVADIQIPADIKPADGRFGSGPSKVRTEALDALAATGTSLLGTSHRQAPVKNLVGQVREGVRQLFSLPDGYEVVLGNGGSTAFWDIATHGLITAKSLHLSFGEFSSKFAKAAQMAPWLADPTVVKSDPGTHPEPVAEAGVDVYAFTHNETSTGVAMPLRRVAGADEGALVLVDATSGAGGLPVDIAETDVYYFAPQKSFAADGGLWLAAFSPAALERAAQVAASGRHIPAFFDLPTAIDNSQKNQTYNTPALATLFLLNDQLEWINGQGGLDWAVKRTADSSSRLYGWAEKASYAEPFVSDPAKRSQVVGTIDFEDGVDASAVAKVLRANGIVDTEPYRKLGRNQLRVAMFPAVEPSDVEALTACIDYVIGQL</sequence>
<dbReference type="EMBL" id="FODD01000001">
    <property type="protein sequence ID" value="SEN07332.1"/>
    <property type="molecule type" value="Genomic_DNA"/>
</dbReference>
<dbReference type="PANTHER" id="PTHR21152">
    <property type="entry name" value="AMINOTRANSFERASE CLASS V"/>
    <property type="match status" value="1"/>
</dbReference>
<comment type="subcellular location">
    <subcellularLocation>
        <location evidence="13">Cytoplasm</location>
    </subcellularLocation>
</comment>
<evidence type="ECO:0000256" key="11">
    <source>
        <dbReference type="ARBA" id="ARBA00047630"/>
    </source>
</evidence>
<gene>
    <name evidence="13" type="primary">serC</name>
    <name evidence="15" type="ORF">SAMN05216267_1001141</name>
</gene>
<dbReference type="AlphaFoldDB" id="A0A1H8DJ10"/>
<keyword evidence="16" id="KW-1185">Reference proteome</keyword>
<dbReference type="FunFam" id="3.40.640.10:FF:000057">
    <property type="entry name" value="Phosphoserine aminotransferase"/>
    <property type="match status" value="1"/>
</dbReference>
<evidence type="ECO:0000313" key="16">
    <source>
        <dbReference type="Proteomes" id="UP000181951"/>
    </source>
</evidence>
<dbReference type="NCBIfam" id="TIGR01366">
    <property type="entry name" value="serC_3"/>
    <property type="match status" value="1"/>
</dbReference>
<dbReference type="InterPro" id="IPR000192">
    <property type="entry name" value="Aminotrans_V_dom"/>
</dbReference>
<dbReference type="UniPathway" id="UPA00135">
    <property type="reaction ID" value="UER00197"/>
</dbReference>